<evidence type="ECO:0000256" key="1">
    <source>
        <dbReference type="ARBA" id="ARBA00022737"/>
    </source>
</evidence>
<organism evidence="3 4">
    <name type="scientific">Coprinopsis marcescibilis</name>
    <name type="common">Agaric fungus</name>
    <name type="synonym">Psathyrella marcescibilis</name>
    <dbReference type="NCBI Taxonomy" id="230819"/>
    <lineage>
        <taxon>Eukaryota</taxon>
        <taxon>Fungi</taxon>
        <taxon>Dikarya</taxon>
        <taxon>Basidiomycota</taxon>
        <taxon>Agaricomycotina</taxon>
        <taxon>Agaricomycetes</taxon>
        <taxon>Agaricomycetidae</taxon>
        <taxon>Agaricales</taxon>
        <taxon>Agaricineae</taxon>
        <taxon>Psathyrellaceae</taxon>
        <taxon>Coprinopsis</taxon>
    </lineage>
</organism>
<dbReference type="OrthoDB" id="3030655at2759"/>
<evidence type="ECO:0000313" key="3">
    <source>
        <dbReference type="EMBL" id="TFK17523.1"/>
    </source>
</evidence>
<dbReference type="SUPFAM" id="SSF48403">
    <property type="entry name" value="Ankyrin repeat"/>
    <property type="match status" value="1"/>
</dbReference>
<dbReference type="PANTHER" id="PTHR24198">
    <property type="entry name" value="ANKYRIN REPEAT AND PROTEIN KINASE DOMAIN-CONTAINING PROTEIN"/>
    <property type="match status" value="1"/>
</dbReference>
<dbReference type="InterPro" id="IPR036770">
    <property type="entry name" value="Ankyrin_rpt-contain_sf"/>
</dbReference>
<dbReference type="SMART" id="SM00248">
    <property type="entry name" value="ANK"/>
    <property type="match status" value="3"/>
</dbReference>
<evidence type="ECO:0000313" key="4">
    <source>
        <dbReference type="Proteomes" id="UP000307440"/>
    </source>
</evidence>
<dbReference type="EMBL" id="ML210498">
    <property type="protein sequence ID" value="TFK17523.1"/>
    <property type="molecule type" value="Genomic_DNA"/>
</dbReference>
<reference evidence="3 4" key="1">
    <citation type="journal article" date="2019" name="Nat. Ecol. Evol.">
        <title>Megaphylogeny resolves global patterns of mushroom evolution.</title>
        <authorList>
            <person name="Varga T."/>
            <person name="Krizsan K."/>
            <person name="Foldi C."/>
            <person name="Dima B."/>
            <person name="Sanchez-Garcia M."/>
            <person name="Sanchez-Ramirez S."/>
            <person name="Szollosi G.J."/>
            <person name="Szarkandi J.G."/>
            <person name="Papp V."/>
            <person name="Albert L."/>
            <person name="Andreopoulos W."/>
            <person name="Angelini C."/>
            <person name="Antonin V."/>
            <person name="Barry K.W."/>
            <person name="Bougher N.L."/>
            <person name="Buchanan P."/>
            <person name="Buyck B."/>
            <person name="Bense V."/>
            <person name="Catcheside P."/>
            <person name="Chovatia M."/>
            <person name="Cooper J."/>
            <person name="Damon W."/>
            <person name="Desjardin D."/>
            <person name="Finy P."/>
            <person name="Geml J."/>
            <person name="Haridas S."/>
            <person name="Hughes K."/>
            <person name="Justo A."/>
            <person name="Karasinski D."/>
            <person name="Kautmanova I."/>
            <person name="Kiss B."/>
            <person name="Kocsube S."/>
            <person name="Kotiranta H."/>
            <person name="LaButti K.M."/>
            <person name="Lechner B.E."/>
            <person name="Liimatainen K."/>
            <person name="Lipzen A."/>
            <person name="Lukacs Z."/>
            <person name="Mihaltcheva S."/>
            <person name="Morgado L.N."/>
            <person name="Niskanen T."/>
            <person name="Noordeloos M.E."/>
            <person name="Ohm R.A."/>
            <person name="Ortiz-Santana B."/>
            <person name="Ovrebo C."/>
            <person name="Racz N."/>
            <person name="Riley R."/>
            <person name="Savchenko A."/>
            <person name="Shiryaev A."/>
            <person name="Soop K."/>
            <person name="Spirin V."/>
            <person name="Szebenyi C."/>
            <person name="Tomsovsky M."/>
            <person name="Tulloss R.E."/>
            <person name="Uehling J."/>
            <person name="Grigoriev I.V."/>
            <person name="Vagvolgyi C."/>
            <person name="Papp T."/>
            <person name="Martin F.M."/>
            <person name="Miettinen O."/>
            <person name="Hibbett D.S."/>
            <person name="Nagy L.G."/>
        </authorList>
    </citation>
    <scope>NUCLEOTIDE SEQUENCE [LARGE SCALE GENOMIC DNA]</scope>
    <source>
        <strain evidence="3 4">CBS 121175</strain>
    </source>
</reference>
<keyword evidence="4" id="KW-1185">Reference proteome</keyword>
<feature type="non-terminal residue" evidence="3">
    <location>
        <position position="130"/>
    </location>
</feature>
<keyword evidence="1" id="KW-0677">Repeat</keyword>
<dbReference type="Proteomes" id="UP000307440">
    <property type="component" value="Unassembled WGS sequence"/>
</dbReference>
<keyword evidence="2" id="KW-0040">ANK repeat</keyword>
<dbReference type="InterPro" id="IPR002110">
    <property type="entry name" value="Ankyrin_rpt"/>
</dbReference>
<dbReference type="STRING" id="230819.A0A5C3KCY7"/>
<protein>
    <submittedName>
        <fullName evidence="3">Ankyrin</fullName>
    </submittedName>
</protein>
<dbReference type="Gene3D" id="1.25.40.20">
    <property type="entry name" value="Ankyrin repeat-containing domain"/>
    <property type="match status" value="1"/>
</dbReference>
<accession>A0A5C3KCY7</accession>
<dbReference type="AlphaFoldDB" id="A0A5C3KCY7"/>
<evidence type="ECO:0000256" key="2">
    <source>
        <dbReference type="ARBA" id="ARBA00023043"/>
    </source>
</evidence>
<proteinExistence type="predicted"/>
<dbReference type="PANTHER" id="PTHR24198:SF165">
    <property type="entry name" value="ANKYRIN REPEAT-CONTAINING PROTEIN-RELATED"/>
    <property type="match status" value="1"/>
</dbReference>
<gene>
    <name evidence="3" type="ORF">FA15DRAFT_676032</name>
</gene>
<sequence>MLAAESGNVKVIRSVLQLAQFDVNARDIRGRTALAHAVASRSYDAMEALLEVEGVDVYCVDEQGMNLLMHAARGGQVQMVDRFLGLGLGANINVTDIEGRTALFHAVERRWCDSDIVSALLKIQGIHLSV</sequence>
<name>A0A5C3KCY7_COPMA</name>
<dbReference type="Pfam" id="PF12796">
    <property type="entry name" value="Ank_2"/>
    <property type="match status" value="1"/>
</dbReference>